<proteinExistence type="predicted"/>
<gene>
    <name evidence="2" type="ORF">WCV66_17850</name>
</gene>
<keyword evidence="1" id="KW-0472">Membrane</keyword>
<evidence type="ECO:0000313" key="3">
    <source>
        <dbReference type="Proteomes" id="UP001368328"/>
    </source>
</evidence>
<organism evidence="2 3">
    <name type="scientific">Metabacillus rhizosphaerae</name>
    <dbReference type="NCBI Taxonomy" id="3117747"/>
    <lineage>
        <taxon>Bacteria</taxon>
        <taxon>Bacillati</taxon>
        <taxon>Bacillota</taxon>
        <taxon>Bacilli</taxon>
        <taxon>Bacillales</taxon>
        <taxon>Bacillaceae</taxon>
        <taxon>Metabacillus</taxon>
    </lineage>
</organism>
<dbReference type="EMBL" id="CP147403">
    <property type="protein sequence ID" value="WXB87091.1"/>
    <property type="molecule type" value="Genomic_DNA"/>
</dbReference>
<evidence type="ECO:0000313" key="2">
    <source>
        <dbReference type="EMBL" id="WXB87091.1"/>
    </source>
</evidence>
<name>A0ABZ2MPI1_9BACI</name>
<dbReference type="RefSeq" id="WP_338786356.1">
    <property type="nucleotide sequence ID" value="NZ_CP147403.1"/>
</dbReference>
<sequence length="54" mass="6381">MTGDVILALFPIITFLFYIAPVVFIIWFLLKFLKIQQEKNRILKNISDKLDKPN</sequence>
<dbReference type="Proteomes" id="UP001368328">
    <property type="component" value="Chromosome"/>
</dbReference>
<feature type="transmembrane region" description="Helical" evidence="1">
    <location>
        <begin position="6"/>
        <end position="30"/>
    </location>
</feature>
<keyword evidence="1" id="KW-1133">Transmembrane helix</keyword>
<keyword evidence="3" id="KW-1185">Reference proteome</keyword>
<protein>
    <recommendedName>
        <fullName evidence="4">YvrJ protein family protein</fullName>
    </recommendedName>
</protein>
<evidence type="ECO:0008006" key="4">
    <source>
        <dbReference type="Google" id="ProtNLM"/>
    </source>
</evidence>
<reference evidence="2 3" key="1">
    <citation type="submission" date="2024-02" db="EMBL/GenBank/DDBJ databases">
        <title>Seven novel Bacillus-like species.</title>
        <authorList>
            <person name="Liu G."/>
        </authorList>
    </citation>
    <scope>NUCLEOTIDE SEQUENCE [LARGE SCALE GENOMIC DNA]</scope>
    <source>
        <strain evidence="2 3">FJAT-53654</strain>
    </source>
</reference>
<accession>A0ABZ2MPI1</accession>
<evidence type="ECO:0000256" key="1">
    <source>
        <dbReference type="SAM" id="Phobius"/>
    </source>
</evidence>
<keyword evidence="1" id="KW-0812">Transmembrane</keyword>